<feature type="domain" description="RNase H type-2" evidence="17">
    <location>
        <begin position="17"/>
        <end position="208"/>
    </location>
</feature>
<dbReference type="GO" id="GO:0030145">
    <property type="term" value="F:manganese ion binding"/>
    <property type="evidence" value="ECO:0007669"/>
    <property type="project" value="UniProtKB-UniRule"/>
</dbReference>
<gene>
    <name evidence="14" type="primary">rnhB</name>
    <name evidence="18" type="ORF">LKD37_09390</name>
</gene>
<evidence type="ECO:0000256" key="5">
    <source>
        <dbReference type="ARBA" id="ARBA00007383"/>
    </source>
</evidence>
<evidence type="ECO:0000256" key="7">
    <source>
        <dbReference type="ARBA" id="ARBA00019179"/>
    </source>
</evidence>
<dbReference type="InterPro" id="IPR001352">
    <property type="entry name" value="RNase_HII/HIII"/>
</dbReference>
<proteinExistence type="inferred from homology"/>
<comment type="similarity">
    <text evidence="5 14 16">Belongs to the RNase HII family.</text>
</comment>
<dbReference type="GO" id="GO:0032299">
    <property type="term" value="C:ribonuclease H2 complex"/>
    <property type="evidence" value="ECO:0007669"/>
    <property type="project" value="TreeGrafter"/>
</dbReference>
<comment type="caution">
    <text evidence="18">The sequence shown here is derived from an EMBL/GenBank/DDBJ whole genome shotgun (WGS) entry which is preliminary data.</text>
</comment>
<feature type="binding site" evidence="14 15">
    <location>
        <position position="23"/>
    </location>
    <ligand>
        <name>a divalent metal cation</name>
        <dbReference type="ChEBI" id="CHEBI:60240"/>
    </ligand>
</feature>
<comment type="function">
    <text evidence="3 14 16">Endonuclease that specifically degrades the RNA of RNA-DNA hybrids.</text>
</comment>
<keyword evidence="8 14" id="KW-0963">Cytoplasm</keyword>
<evidence type="ECO:0000256" key="12">
    <source>
        <dbReference type="ARBA" id="ARBA00022801"/>
    </source>
</evidence>
<dbReference type="PROSITE" id="PS51975">
    <property type="entry name" value="RNASE_H_2"/>
    <property type="match status" value="1"/>
</dbReference>
<keyword evidence="13 14" id="KW-0464">Manganese</keyword>
<dbReference type="PANTHER" id="PTHR10954">
    <property type="entry name" value="RIBONUCLEASE H2 SUBUNIT A"/>
    <property type="match status" value="1"/>
</dbReference>
<dbReference type="InterPro" id="IPR022898">
    <property type="entry name" value="RNase_HII"/>
</dbReference>
<comment type="catalytic activity">
    <reaction evidence="1 14 15 16">
        <text>Endonucleolytic cleavage to 5'-phosphomonoester.</text>
        <dbReference type="EC" id="3.1.26.4"/>
    </reaction>
</comment>
<evidence type="ECO:0000256" key="3">
    <source>
        <dbReference type="ARBA" id="ARBA00004065"/>
    </source>
</evidence>
<dbReference type="EMBL" id="JAJEPW010000025">
    <property type="protein sequence ID" value="MCC2129728.1"/>
    <property type="molecule type" value="Genomic_DNA"/>
</dbReference>
<comment type="cofactor">
    <cofactor evidence="14 15">
        <name>Mn(2+)</name>
        <dbReference type="ChEBI" id="CHEBI:29035"/>
    </cofactor>
    <cofactor evidence="14 15">
        <name>Mg(2+)</name>
        <dbReference type="ChEBI" id="CHEBI:18420"/>
    </cofactor>
    <text evidence="14 15">Manganese or magnesium. Binds 1 divalent metal ion per monomer in the absence of substrate. May bind a second metal ion after substrate binding.</text>
</comment>
<comment type="subcellular location">
    <subcellularLocation>
        <location evidence="4 14">Cytoplasm</location>
    </subcellularLocation>
</comment>
<dbReference type="GO" id="GO:0003723">
    <property type="term" value="F:RNA binding"/>
    <property type="evidence" value="ECO:0007669"/>
    <property type="project" value="UniProtKB-UniRule"/>
</dbReference>
<accession>A0AAE3AGW4</accession>
<dbReference type="EC" id="3.1.26.4" evidence="6 14"/>
<evidence type="ECO:0000256" key="1">
    <source>
        <dbReference type="ARBA" id="ARBA00000077"/>
    </source>
</evidence>
<evidence type="ECO:0000256" key="6">
    <source>
        <dbReference type="ARBA" id="ARBA00012180"/>
    </source>
</evidence>
<evidence type="ECO:0000313" key="18">
    <source>
        <dbReference type="EMBL" id="MCC2129728.1"/>
    </source>
</evidence>
<dbReference type="GO" id="GO:0006298">
    <property type="term" value="P:mismatch repair"/>
    <property type="evidence" value="ECO:0007669"/>
    <property type="project" value="TreeGrafter"/>
</dbReference>
<dbReference type="GO" id="GO:0005737">
    <property type="term" value="C:cytoplasm"/>
    <property type="evidence" value="ECO:0007669"/>
    <property type="project" value="UniProtKB-SubCell"/>
</dbReference>
<dbReference type="RefSeq" id="WP_302928967.1">
    <property type="nucleotide sequence ID" value="NZ_JAJEPW010000025.1"/>
</dbReference>
<evidence type="ECO:0000256" key="13">
    <source>
        <dbReference type="ARBA" id="ARBA00023211"/>
    </source>
</evidence>
<dbReference type="CDD" id="cd07182">
    <property type="entry name" value="RNase_HII_bacteria_HII_like"/>
    <property type="match status" value="1"/>
</dbReference>
<dbReference type="AlphaFoldDB" id="A0AAE3AGW4"/>
<dbReference type="SUPFAM" id="SSF53098">
    <property type="entry name" value="Ribonuclease H-like"/>
    <property type="match status" value="1"/>
</dbReference>
<dbReference type="Proteomes" id="UP001199319">
    <property type="component" value="Unassembled WGS sequence"/>
</dbReference>
<feature type="binding site" evidence="14 15">
    <location>
        <position position="24"/>
    </location>
    <ligand>
        <name>a divalent metal cation</name>
        <dbReference type="ChEBI" id="CHEBI:60240"/>
    </ligand>
</feature>
<reference evidence="18" key="1">
    <citation type="submission" date="2021-10" db="EMBL/GenBank/DDBJ databases">
        <title>Anaerobic single-cell dispensing facilitates the cultivation of human gut bacteria.</title>
        <authorList>
            <person name="Afrizal A."/>
        </authorList>
    </citation>
    <scope>NUCLEOTIDE SEQUENCE</scope>
    <source>
        <strain evidence="18">CLA-AA-H272</strain>
    </source>
</reference>
<dbReference type="Pfam" id="PF01351">
    <property type="entry name" value="RNase_HII"/>
    <property type="match status" value="1"/>
</dbReference>
<dbReference type="Gene3D" id="3.30.420.10">
    <property type="entry name" value="Ribonuclease H-like superfamily/Ribonuclease H"/>
    <property type="match status" value="1"/>
</dbReference>
<keyword evidence="10 14" id="KW-0479">Metal-binding</keyword>
<evidence type="ECO:0000256" key="11">
    <source>
        <dbReference type="ARBA" id="ARBA00022759"/>
    </source>
</evidence>
<keyword evidence="12 14" id="KW-0378">Hydrolase</keyword>
<evidence type="ECO:0000256" key="10">
    <source>
        <dbReference type="ARBA" id="ARBA00022723"/>
    </source>
</evidence>
<evidence type="ECO:0000256" key="14">
    <source>
        <dbReference type="HAMAP-Rule" id="MF_00052"/>
    </source>
</evidence>
<evidence type="ECO:0000256" key="9">
    <source>
        <dbReference type="ARBA" id="ARBA00022722"/>
    </source>
</evidence>
<keyword evidence="9 14" id="KW-0540">Nuclease</keyword>
<dbReference type="GO" id="GO:0004523">
    <property type="term" value="F:RNA-DNA hybrid ribonuclease activity"/>
    <property type="evidence" value="ECO:0007669"/>
    <property type="project" value="UniProtKB-UniRule"/>
</dbReference>
<evidence type="ECO:0000256" key="4">
    <source>
        <dbReference type="ARBA" id="ARBA00004496"/>
    </source>
</evidence>
<name>A0AAE3AGW4_9FIRM</name>
<evidence type="ECO:0000313" key="19">
    <source>
        <dbReference type="Proteomes" id="UP001199319"/>
    </source>
</evidence>
<dbReference type="InterPro" id="IPR024567">
    <property type="entry name" value="RNase_HII/HIII_dom"/>
</dbReference>
<dbReference type="InterPro" id="IPR036397">
    <property type="entry name" value="RNaseH_sf"/>
</dbReference>
<evidence type="ECO:0000256" key="8">
    <source>
        <dbReference type="ARBA" id="ARBA00022490"/>
    </source>
</evidence>
<evidence type="ECO:0000256" key="15">
    <source>
        <dbReference type="PROSITE-ProRule" id="PRU01319"/>
    </source>
</evidence>
<keyword evidence="19" id="KW-1185">Reference proteome</keyword>
<feature type="binding site" evidence="14 15">
    <location>
        <position position="115"/>
    </location>
    <ligand>
        <name>a divalent metal cation</name>
        <dbReference type="ChEBI" id="CHEBI:60240"/>
    </ligand>
</feature>
<organism evidence="18 19">
    <name type="scientific">Brotocaccenecus cirricatena</name>
    <dbReference type="NCBI Taxonomy" id="3064195"/>
    <lineage>
        <taxon>Bacteria</taxon>
        <taxon>Bacillati</taxon>
        <taxon>Bacillota</taxon>
        <taxon>Clostridia</taxon>
        <taxon>Eubacteriales</taxon>
        <taxon>Oscillospiraceae</taxon>
        <taxon>Brotocaccenecus</taxon>
    </lineage>
</organism>
<dbReference type="InterPro" id="IPR012337">
    <property type="entry name" value="RNaseH-like_sf"/>
</dbReference>
<evidence type="ECO:0000256" key="2">
    <source>
        <dbReference type="ARBA" id="ARBA00001946"/>
    </source>
</evidence>
<evidence type="ECO:0000259" key="17">
    <source>
        <dbReference type="PROSITE" id="PS51975"/>
    </source>
</evidence>
<keyword evidence="11 14" id="KW-0255">Endonuclease</keyword>
<evidence type="ECO:0000256" key="16">
    <source>
        <dbReference type="RuleBase" id="RU003515"/>
    </source>
</evidence>
<sequence length="208" mass="22656">MKPDESLEQAARQRGYAIVCGCDEAGAGPLMGPVCAGAVILPPGCNIPGLDDSKKLTEKKREALYALITERAAAWAVASVSAAEIDATDILSARIRAMALAIEALTLRPDYVLIDGNRDHGRCASIDLPHETVVGGDGRSVSIAAASILAKVTRDRYVTQVLDREYPQYLFAQHKGYGTKLHYAMLDQYGPCPEHRQSFLKKWKERQS</sequence>
<dbReference type="PANTHER" id="PTHR10954:SF18">
    <property type="entry name" value="RIBONUCLEASE HII"/>
    <property type="match status" value="1"/>
</dbReference>
<comment type="cofactor">
    <cofactor evidence="2">
        <name>Mg(2+)</name>
        <dbReference type="ChEBI" id="CHEBI:18420"/>
    </cofactor>
</comment>
<dbReference type="GO" id="GO:0043137">
    <property type="term" value="P:DNA replication, removal of RNA primer"/>
    <property type="evidence" value="ECO:0007669"/>
    <property type="project" value="TreeGrafter"/>
</dbReference>
<protein>
    <recommendedName>
        <fullName evidence="7 14">Ribonuclease HII</fullName>
        <shortName evidence="14">RNase HII</shortName>
        <ecNumber evidence="6 14">3.1.26.4</ecNumber>
    </recommendedName>
</protein>
<dbReference type="NCBIfam" id="NF000595">
    <property type="entry name" value="PRK00015.1-3"/>
    <property type="match status" value="1"/>
</dbReference>
<dbReference type="HAMAP" id="MF_00052_B">
    <property type="entry name" value="RNase_HII_B"/>
    <property type="match status" value="1"/>
</dbReference>